<reference evidence="1" key="1">
    <citation type="submission" date="2020-08" db="EMBL/GenBank/DDBJ databases">
        <title>Multicomponent nature underlies the extraordinary mechanical properties of spider dragline silk.</title>
        <authorList>
            <person name="Kono N."/>
            <person name="Nakamura H."/>
            <person name="Mori M."/>
            <person name="Yoshida Y."/>
            <person name="Ohtoshi R."/>
            <person name="Malay A.D."/>
            <person name="Moran D.A.P."/>
            <person name="Tomita M."/>
            <person name="Numata K."/>
            <person name="Arakawa K."/>
        </authorList>
    </citation>
    <scope>NUCLEOTIDE SEQUENCE</scope>
</reference>
<keyword evidence="2" id="KW-1185">Reference proteome</keyword>
<gene>
    <name evidence="1" type="ORF">NPIL_324401</name>
</gene>
<name>A0A8X6UC46_NEPPI</name>
<dbReference type="EMBL" id="BMAW01026952">
    <property type="protein sequence ID" value="GFT99582.1"/>
    <property type="molecule type" value="Genomic_DNA"/>
</dbReference>
<protein>
    <submittedName>
        <fullName evidence="1">Uncharacterized protein</fullName>
    </submittedName>
</protein>
<comment type="caution">
    <text evidence="1">The sequence shown here is derived from an EMBL/GenBank/DDBJ whole genome shotgun (WGS) entry which is preliminary data.</text>
</comment>
<evidence type="ECO:0000313" key="2">
    <source>
        <dbReference type="Proteomes" id="UP000887013"/>
    </source>
</evidence>
<accession>A0A8X6UC46</accession>
<proteinExistence type="predicted"/>
<evidence type="ECO:0000313" key="1">
    <source>
        <dbReference type="EMBL" id="GFT99582.1"/>
    </source>
</evidence>
<organism evidence="1 2">
    <name type="scientific">Nephila pilipes</name>
    <name type="common">Giant wood spider</name>
    <name type="synonym">Nephila maculata</name>
    <dbReference type="NCBI Taxonomy" id="299642"/>
    <lineage>
        <taxon>Eukaryota</taxon>
        <taxon>Metazoa</taxon>
        <taxon>Ecdysozoa</taxon>
        <taxon>Arthropoda</taxon>
        <taxon>Chelicerata</taxon>
        <taxon>Arachnida</taxon>
        <taxon>Araneae</taxon>
        <taxon>Araneomorphae</taxon>
        <taxon>Entelegynae</taxon>
        <taxon>Araneoidea</taxon>
        <taxon>Nephilidae</taxon>
        <taxon>Nephila</taxon>
    </lineage>
</organism>
<sequence>MFSLAVTASSKPSSKKSKIKLGSEIQYENFGRNGKALIPPFMGIHLIRELHSLKFPDPHLELVQTSFHGQGGGMTVEILAALREQMRSPA</sequence>
<dbReference type="Proteomes" id="UP000887013">
    <property type="component" value="Unassembled WGS sequence"/>
</dbReference>
<dbReference type="AlphaFoldDB" id="A0A8X6UC46"/>